<sequence>MMNSERAYVTEGSSNRPLNDREERPTLSDGTLVGRAEAGPLPTKQGELGYVPSSVVPPQAPNEDTNQLRSEVTTQHPADHIPSPPSILLQTVSSNAKASPNYPRRAVKTVLRVVFTTFVLIAAVVGWIVTVVRMNAWDKKGSVFAPPPQSISSEEGNKSNADAPPPDPFDQMTHSSLVFVHVAFGASVLFLLLMLERAVYRFRAERYAHLHPEEMAAATEVNREMGLSPWNRPPLPSYAAALGVRGTGDVEDNVIAAPPPPEYGNTRGSTLLLTSHHLAGSQSRSSSTSQPRDENRQDVLGRPIQDWSRPVSYAEDEMRENLRRSLDLEAALARLEGPNRPESALTRR</sequence>
<comment type="caution">
    <text evidence="3">The sequence shown here is derived from an EMBL/GenBank/DDBJ whole genome shotgun (WGS) entry which is preliminary data.</text>
</comment>
<organism evidence="3 4">
    <name type="scientific">Rhizoctonia solani</name>
    <dbReference type="NCBI Taxonomy" id="456999"/>
    <lineage>
        <taxon>Eukaryota</taxon>
        <taxon>Fungi</taxon>
        <taxon>Dikarya</taxon>
        <taxon>Basidiomycota</taxon>
        <taxon>Agaricomycotina</taxon>
        <taxon>Agaricomycetes</taxon>
        <taxon>Cantharellales</taxon>
        <taxon>Ceratobasidiaceae</taxon>
        <taxon>Rhizoctonia</taxon>
    </lineage>
</organism>
<evidence type="ECO:0000256" key="1">
    <source>
        <dbReference type="SAM" id="MobiDB-lite"/>
    </source>
</evidence>
<feature type="transmembrane region" description="Helical" evidence="2">
    <location>
        <begin position="109"/>
        <end position="129"/>
    </location>
</feature>
<dbReference type="AlphaFoldDB" id="A0A8H7M1K2"/>
<feature type="region of interest" description="Disordered" evidence="1">
    <location>
        <begin position="144"/>
        <end position="168"/>
    </location>
</feature>
<dbReference type="Proteomes" id="UP000614334">
    <property type="component" value="Unassembled WGS sequence"/>
</dbReference>
<gene>
    <name evidence="3" type="ORF">RHS01_05726</name>
</gene>
<feature type="region of interest" description="Disordered" evidence="1">
    <location>
        <begin position="277"/>
        <end position="312"/>
    </location>
</feature>
<evidence type="ECO:0008006" key="5">
    <source>
        <dbReference type="Google" id="ProtNLM"/>
    </source>
</evidence>
<accession>A0A8H7M1K2</accession>
<evidence type="ECO:0000313" key="3">
    <source>
        <dbReference type="EMBL" id="KAF8755240.1"/>
    </source>
</evidence>
<feature type="compositionally biased region" description="Low complexity" evidence="1">
    <location>
        <begin position="281"/>
        <end position="290"/>
    </location>
</feature>
<feature type="transmembrane region" description="Helical" evidence="2">
    <location>
        <begin position="176"/>
        <end position="195"/>
    </location>
</feature>
<proteinExistence type="predicted"/>
<reference evidence="3" key="1">
    <citation type="submission" date="2020-09" db="EMBL/GenBank/DDBJ databases">
        <title>Comparative genome analyses of four rice-infecting Rhizoctonia solani isolates reveal extensive enrichment of homogalacturonan modification genes.</title>
        <authorList>
            <person name="Lee D.-Y."/>
            <person name="Jeon J."/>
            <person name="Kim K.-T."/>
            <person name="Cheong K."/>
            <person name="Song H."/>
            <person name="Choi G."/>
            <person name="Ko J."/>
            <person name="Opiyo S.O."/>
            <person name="Zuo S."/>
            <person name="Madhav S."/>
            <person name="Lee Y.-H."/>
            <person name="Wang G.-L."/>
        </authorList>
    </citation>
    <scope>NUCLEOTIDE SEQUENCE</scope>
    <source>
        <strain evidence="3">AG1-IA B2</strain>
    </source>
</reference>
<dbReference type="EMBL" id="JACYCF010000009">
    <property type="protein sequence ID" value="KAF8755240.1"/>
    <property type="molecule type" value="Genomic_DNA"/>
</dbReference>
<feature type="region of interest" description="Disordered" evidence="1">
    <location>
        <begin position="1"/>
        <end position="84"/>
    </location>
</feature>
<evidence type="ECO:0000256" key="2">
    <source>
        <dbReference type="SAM" id="Phobius"/>
    </source>
</evidence>
<keyword evidence="2" id="KW-0812">Transmembrane</keyword>
<keyword evidence="2" id="KW-1133">Transmembrane helix</keyword>
<name>A0A8H7M1K2_9AGAM</name>
<feature type="compositionally biased region" description="Polar residues" evidence="1">
    <location>
        <begin position="62"/>
        <end position="76"/>
    </location>
</feature>
<evidence type="ECO:0000313" key="4">
    <source>
        <dbReference type="Proteomes" id="UP000614334"/>
    </source>
</evidence>
<feature type="compositionally biased region" description="Polar residues" evidence="1">
    <location>
        <begin position="150"/>
        <end position="160"/>
    </location>
</feature>
<keyword evidence="2" id="KW-0472">Membrane</keyword>
<protein>
    <recommendedName>
        <fullName evidence="5">Transmembrane protein</fullName>
    </recommendedName>
</protein>